<dbReference type="AlphaFoldDB" id="A0A8T8W907"/>
<protein>
    <submittedName>
        <fullName evidence="2">Uncharacterized protein</fullName>
    </submittedName>
</protein>
<dbReference type="SUPFAM" id="SSF47598">
    <property type="entry name" value="Ribbon-helix-helix"/>
    <property type="match status" value="1"/>
</dbReference>
<dbReference type="Proteomes" id="UP000826254">
    <property type="component" value="Chromosome"/>
</dbReference>
<dbReference type="KEGG" id="hmp:K6T50_08320"/>
<dbReference type="GO" id="GO:0006355">
    <property type="term" value="P:regulation of DNA-templated transcription"/>
    <property type="evidence" value="ECO:0007669"/>
    <property type="project" value="InterPro"/>
</dbReference>
<reference evidence="2 3" key="1">
    <citation type="journal article" date="2021" name="Int. J. Syst. Evol. Microbiol.">
        <title>Halobaculum halophilum sp. nov. and Halobaculum salinum sp. nov., isolated from salt lake and saline soil.</title>
        <authorList>
            <person name="Cui H.L."/>
            <person name="Shi X.W."/>
            <person name="Yin X.M."/>
            <person name="Yang X.Y."/>
            <person name="Hou J."/>
            <person name="Zhu L."/>
        </authorList>
    </citation>
    <scope>NUCLEOTIDE SEQUENCE [LARGE SCALE GENOMIC DNA]</scope>
    <source>
        <strain evidence="2 3">NBRC 109044</strain>
    </source>
</reference>
<evidence type="ECO:0000256" key="1">
    <source>
        <dbReference type="SAM" id="MobiDB-lite"/>
    </source>
</evidence>
<feature type="region of interest" description="Disordered" evidence="1">
    <location>
        <begin position="1"/>
        <end position="39"/>
    </location>
</feature>
<accession>A0A8T8W907</accession>
<sequence length="194" mass="21961">MSENDDTHPSRERGCGSEDAQSKGDPDENDTATRTAKRVNITISEGQHETLVDFAKENGMTFSELVRRSCAHFRNQHENDQTARELQPLLHEIRKHSDQLESQATLIEALGSRLDDLSESFEGDSDRSDLSDEELADELWKILDKDETLTTLEIMEDTELDRRQVHRGLNRLRDSHVAREVETQSGGTGWVATA</sequence>
<feature type="compositionally biased region" description="Basic and acidic residues" evidence="1">
    <location>
        <begin position="1"/>
        <end position="26"/>
    </location>
</feature>
<evidence type="ECO:0000313" key="2">
    <source>
        <dbReference type="EMBL" id="QZP36342.1"/>
    </source>
</evidence>
<dbReference type="InterPro" id="IPR010985">
    <property type="entry name" value="Ribbon_hlx_hlx"/>
</dbReference>
<dbReference type="GeneID" id="67178140"/>
<keyword evidence="3" id="KW-1185">Reference proteome</keyword>
<dbReference type="RefSeq" id="WP_222606165.1">
    <property type="nucleotide sequence ID" value="NZ_CP081958.1"/>
</dbReference>
<proteinExistence type="predicted"/>
<gene>
    <name evidence="2" type="ORF">K6T50_08320</name>
</gene>
<organism evidence="2 3">
    <name type="scientific">Halobaculum magnesiiphilum</name>
    <dbReference type="NCBI Taxonomy" id="1017351"/>
    <lineage>
        <taxon>Archaea</taxon>
        <taxon>Methanobacteriati</taxon>
        <taxon>Methanobacteriota</taxon>
        <taxon>Stenosarchaea group</taxon>
        <taxon>Halobacteria</taxon>
        <taxon>Halobacteriales</taxon>
        <taxon>Haloferacaceae</taxon>
        <taxon>Halobaculum</taxon>
    </lineage>
</organism>
<dbReference type="EMBL" id="CP081958">
    <property type="protein sequence ID" value="QZP36342.1"/>
    <property type="molecule type" value="Genomic_DNA"/>
</dbReference>
<name>A0A8T8W907_9EURY</name>
<evidence type="ECO:0000313" key="3">
    <source>
        <dbReference type="Proteomes" id="UP000826254"/>
    </source>
</evidence>